<evidence type="ECO:0000313" key="1">
    <source>
        <dbReference type="EMBL" id="CAG2201488.1"/>
    </source>
</evidence>
<dbReference type="SUPFAM" id="SSF56219">
    <property type="entry name" value="DNase I-like"/>
    <property type="match status" value="1"/>
</dbReference>
<dbReference type="OrthoDB" id="5987290at2759"/>
<name>A0A8S3R016_MYTED</name>
<dbReference type="AlphaFoldDB" id="A0A8S3R016"/>
<dbReference type="EMBL" id="CAJPWZ010000850">
    <property type="protein sequence ID" value="CAG2201488.1"/>
    <property type="molecule type" value="Genomic_DNA"/>
</dbReference>
<accession>A0A8S3R016</accession>
<protein>
    <recommendedName>
        <fullName evidence="3">Endonuclease/exonuclease/phosphatase domain-containing protein</fullName>
    </recommendedName>
</protein>
<dbReference type="PANTHER" id="PTHR33395">
    <property type="entry name" value="TRANSCRIPTASE, PUTATIVE-RELATED-RELATED"/>
    <property type="match status" value="1"/>
</dbReference>
<dbReference type="GO" id="GO:0003824">
    <property type="term" value="F:catalytic activity"/>
    <property type="evidence" value="ECO:0007669"/>
    <property type="project" value="InterPro"/>
</dbReference>
<dbReference type="PANTHER" id="PTHR33395:SF22">
    <property type="entry name" value="REVERSE TRANSCRIPTASE DOMAIN-CONTAINING PROTEIN"/>
    <property type="match status" value="1"/>
</dbReference>
<dbReference type="GO" id="GO:0007508">
    <property type="term" value="P:larval heart development"/>
    <property type="evidence" value="ECO:0007669"/>
    <property type="project" value="TreeGrafter"/>
</dbReference>
<proteinExistence type="predicted"/>
<evidence type="ECO:0000313" key="2">
    <source>
        <dbReference type="Proteomes" id="UP000683360"/>
    </source>
</evidence>
<dbReference type="GO" id="GO:0031012">
    <property type="term" value="C:extracellular matrix"/>
    <property type="evidence" value="ECO:0007669"/>
    <property type="project" value="TreeGrafter"/>
</dbReference>
<dbReference type="Gene3D" id="3.60.10.10">
    <property type="entry name" value="Endonuclease/exonuclease/phosphatase"/>
    <property type="match status" value="1"/>
</dbReference>
<comment type="caution">
    <text evidence="1">The sequence shown here is derived from an EMBL/GenBank/DDBJ whole genome shotgun (WGS) entry which is preliminary data.</text>
</comment>
<dbReference type="GO" id="GO:0061343">
    <property type="term" value="P:cell adhesion involved in heart morphogenesis"/>
    <property type="evidence" value="ECO:0007669"/>
    <property type="project" value="TreeGrafter"/>
</dbReference>
<evidence type="ECO:0008006" key="3">
    <source>
        <dbReference type="Google" id="ProtNLM"/>
    </source>
</evidence>
<dbReference type="Proteomes" id="UP000683360">
    <property type="component" value="Unassembled WGS sequence"/>
</dbReference>
<dbReference type="InterPro" id="IPR036691">
    <property type="entry name" value="Endo/exonu/phosph_ase_sf"/>
</dbReference>
<reference evidence="1" key="1">
    <citation type="submission" date="2021-03" db="EMBL/GenBank/DDBJ databases">
        <authorList>
            <person name="Bekaert M."/>
        </authorList>
    </citation>
    <scope>NUCLEOTIDE SEQUENCE</scope>
</reference>
<gene>
    <name evidence="1" type="ORF">MEDL_16118</name>
</gene>
<organism evidence="1 2">
    <name type="scientific">Mytilus edulis</name>
    <name type="common">Blue mussel</name>
    <dbReference type="NCBI Taxonomy" id="6550"/>
    <lineage>
        <taxon>Eukaryota</taxon>
        <taxon>Metazoa</taxon>
        <taxon>Spiralia</taxon>
        <taxon>Lophotrochozoa</taxon>
        <taxon>Mollusca</taxon>
        <taxon>Bivalvia</taxon>
        <taxon>Autobranchia</taxon>
        <taxon>Pteriomorphia</taxon>
        <taxon>Mytilida</taxon>
        <taxon>Mytiloidea</taxon>
        <taxon>Mytilidae</taxon>
        <taxon>Mytilinae</taxon>
        <taxon>Mytilus</taxon>
    </lineage>
</organism>
<sequence>MFLTGVTKYCLDVVIVLLDYIIPDENLLEILDVNDFYDNDDNIFSYLHLKDKDIPLERCSKDRGRVNKYGNMLIELCKRSGIYICNGRLFADKHIGCTTCKDASLVDYLIMSPCMFDITSDFGIVDFNPMFSDVHNRLYFSFSFPSSNSLNNSHNHTINSNTYIRWDSTKTDDFTQVLTNDTGSSLQQLNDILNSIEIDTATSESVNGLVNDLGRVLLDTAETVFGKSKKKLHNPDHENKPCNDVEVNPGPLGVFFSIFHLNIRSMRNKVDYVENISNEADVICLTETHLHENIKNEDILIEGYNRDPYRKDRNSPGGGIIIYISKFIQAKPRPDLDFDNEALWLEITFPSNKLLLCVVYRQPSNNNTFWDKFHESIENAMSYTPNVVITGDVNVDFLTDHSHKIFDIMRLNGLKNVINEPTRFCATRQSLLDPILVSDSCDVYDSHVIQIDRTYSDHDGTIIFLNNLGRLQNNTTYKRMIWDYRNADFDKCNELIATFDWESIINAENSMDQNYDIIAVWCIHQLPELIENNLNS</sequence>
<keyword evidence="2" id="KW-1185">Reference proteome</keyword>